<feature type="region of interest" description="Disordered" evidence="1">
    <location>
        <begin position="1"/>
        <end position="22"/>
    </location>
</feature>
<accession>A0A174GUK4</accession>
<gene>
    <name evidence="2" type="ORF">ERS852470_02948</name>
</gene>
<dbReference type="InterPro" id="IPR006944">
    <property type="entry name" value="Phage/GTA_portal"/>
</dbReference>
<evidence type="ECO:0000313" key="3">
    <source>
        <dbReference type="Proteomes" id="UP000095558"/>
    </source>
</evidence>
<proteinExistence type="predicted"/>
<dbReference type="RefSeq" id="WP_055277624.1">
    <property type="nucleotide sequence ID" value="NZ_CYZV01000037.1"/>
</dbReference>
<dbReference type="Gene3D" id="3.40.140.120">
    <property type="match status" value="1"/>
</dbReference>
<dbReference type="Proteomes" id="UP000095558">
    <property type="component" value="Unassembled WGS sequence"/>
</dbReference>
<dbReference type="EMBL" id="CYZV01000037">
    <property type="protein sequence ID" value="CUO64897.1"/>
    <property type="molecule type" value="Genomic_DNA"/>
</dbReference>
<organism evidence="2 3">
    <name type="scientific">Clostridium disporicum</name>
    <dbReference type="NCBI Taxonomy" id="84024"/>
    <lineage>
        <taxon>Bacteria</taxon>
        <taxon>Bacillati</taxon>
        <taxon>Bacillota</taxon>
        <taxon>Clostridia</taxon>
        <taxon>Eubacteriales</taxon>
        <taxon>Clostridiaceae</taxon>
        <taxon>Clostridium</taxon>
    </lineage>
</organism>
<dbReference type="InterPro" id="IPR006427">
    <property type="entry name" value="Portal_HK97"/>
</dbReference>
<dbReference type="Pfam" id="PF04860">
    <property type="entry name" value="Phage_portal"/>
    <property type="match status" value="1"/>
</dbReference>
<dbReference type="AlphaFoldDB" id="A0A174GUK4"/>
<feature type="region of interest" description="Disordered" evidence="1">
    <location>
        <begin position="404"/>
        <end position="434"/>
    </location>
</feature>
<evidence type="ECO:0000313" key="2">
    <source>
        <dbReference type="EMBL" id="CUO64897.1"/>
    </source>
</evidence>
<protein>
    <submittedName>
        <fullName evidence="2">Phage portal protein, HK97 family</fullName>
    </submittedName>
</protein>
<reference evidence="2 3" key="1">
    <citation type="submission" date="2015-09" db="EMBL/GenBank/DDBJ databases">
        <authorList>
            <consortium name="Pathogen Informatics"/>
        </authorList>
    </citation>
    <scope>NUCLEOTIDE SEQUENCE [LARGE SCALE GENOMIC DNA]</scope>
    <source>
        <strain evidence="2 3">2789STDY5834855</strain>
    </source>
</reference>
<dbReference type="Gene3D" id="1.20.1270.210">
    <property type="match status" value="1"/>
</dbReference>
<sequence length="434" mass="49033">MGLLDRLKKPLQENEPKKTFTTEEKATMSDVIEYALKDISITREMAEKIGALNQGVHLISDAIASMPVYLYKRLENGEREKVLDNRTVLLNSENSPYSTAFNMKKALISDFLYYGNGYLDIERNADNTIKHLHHIPYHDITCSSNGEQNKRKLRNSYTYWDYIKADTFQVLNLVRNPKNDDLKGQGILEEGVKILSHATGFEDYTSSTLQNGFFAKAVVEKDGILSKPSRQSLEGVLKRFFSGAKNAGKVLILDDGMKLKTVALTPAELELLNQKEFTIKDIARILKLQPSMLGVATGGMTYTNESENQLVFLKNAIQPILILVQNTFNKYLLTEKEKLEGYFYEFSTQELLKMTPDKELKMWGQAVKDMVMLSNEARAKMNWNSIEGLDRPIINLGYGVLNEDGTITSHKDSKAPKEEPKEEGTAKGGESDDE</sequence>
<dbReference type="Gene3D" id="3.30.1120.70">
    <property type="match status" value="1"/>
</dbReference>
<name>A0A174GUK4_9CLOT</name>
<dbReference type="OrthoDB" id="9765386at2"/>
<dbReference type="NCBIfam" id="TIGR01537">
    <property type="entry name" value="portal_HK97"/>
    <property type="match status" value="1"/>
</dbReference>
<feature type="compositionally biased region" description="Basic and acidic residues" evidence="1">
    <location>
        <begin position="409"/>
        <end position="425"/>
    </location>
</feature>
<evidence type="ECO:0000256" key="1">
    <source>
        <dbReference type="SAM" id="MobiDB-lite"/>
    </source>
</evidence>